<gene>
    <name evidence="2" type="ORF">FOZ61_002590</name>
</gene>
<feature type="region of interest" description="Disordered" evidence="1">
    <location>
        <begin position="1"/>
        <end position="58"/>
    </location>
</feature>
<evidence type="ECO:0000313" key="3">
    <source>
        <dbReference type="Proteomes" id="UP000570595"/>
    </source>
</evidence>
<protein>
    <submittedName>
        <fullName evidence="2">Uncharacterized protein</fullName>
    </submittedName>
</protein>
<name>A0A7J6KPL5_PEROL</name>
<feature type="non-terminal residue" evidence="2">
    <location>
        <position position="293"/>
    </location>
</feature>
<dbReference type="AlphaFoldDB" id="A0A7J6KPL5"/>
<evidence type="ECO:0000313" key="2">
    <source>
        <dbReference type="EMBL" id="KAF4648521.1"/>
    </source>
</evidence>
<dbReference type="Proteomes" id="UP000570595">
    <property type="component" value="Unassembled WGS sequence"/>
</dbReference>
<proteinExistence type="predicted"/>
<comment type="caution">
    <text evidence="2">The sequence shown here is derived from an EMBL/GenBank/DDBJ whole genome shotgun (WGS) entry which is preliminary data.</text>
</comment>
<reference evidence="2 3" key="1">
    <citation type="submission" date="2020-04" db="EMBL/GenBank/DDBJ databases">
        <title>Perkinsus olseni comparative genomics.</title>
        <authorList>
            <person name="Bogema D.R."/>
        </authorList>
    </citation>
    <scope>NUCLEOTIDE SEQUENCE [LARGE SCALE GENOMIC DNA]</scope>
    <source>
        <strain evidence="2">ATCC PRA-179</strain>
    </source>
</reference>
<sequence length="293" mass="32261">RSKHSALSVPDDSASKVRFPGPLASPRTPLEVASDDGSEYSAVSSYRSEWEESGSAKKPRIDRRLEGLFGRLDLLERPMPEDLAAMFGVKAATEYCRKAFNSSDAFSVQDGREEAQGEAVSPAALEWALAAQKLTALRGVNLRPDIQELLVTSRKTPNFMKFSKSYTLIAARSSRVSARGSSTEPDTGPSRVQLSMTLELEGIGISLIDSAPEELLYVRNRSPEAVPRRHYAFAGDPRSSWFAYPEDEHSEDALTLRLSDSKYFKTLLHTKVTTSSRKGLGDLLPVMAEPSFQ</sequence>
<dbReference type="OrthoDB" id="347976at2759"/>
<evidence type="ECO:0000256" key="1">
    <source>
        <dbReference type="SAM" id="MobiDB-lite"/>
    </source>
</evidence>
<dbReference type="EMBL" id="JABAHT010001724">
    <property type="protein sequence ID" value="KAF4648521.1"/>
    <property type="molecule type" value="Genomic_DNA"/>
</dbReference>
<feature type="non-terminal residue" evidence="2">
    <location>
        <position position="1"/>
    </location>
</feature>
<accession>A0A7J6KPL5</accession>
<organism evidence="2 3">
    <name type="scientific">Perkinsus olseni</name>
    <name type="common">Perkinsus atlanticus</name>
    <dbReference type="NCBI Taxonomy" id="32597"/>
    <lineage>
        <taxon>Eukaryota</taxon>
        <taxon>Sar</taxon>
        <taxon>Alveolata</taxon>
        <taxon>Perkinsozoa</taxon>
        <taxon>Perkinsea</taxon>
        <taxon>Perkinsida</taxon>
        <taxon>Perkinsidae</taxon>
        <taxon>Perkinsus</taxon>
    </lineage>
</organism>